<comment type="similarity">
    <text evidence="1">Belongs to the UPF0312 family.</text>
</comment>
<dbReference type="Proteomes" id="UP001589536">
    <property type="component" value="Unassembled WGS sequence"/>
</dbReference>
<evidence type="ECO:0000259" key="2">
    <source>
        <dbReference type="SMART" id="SM00867"/>
    </source>
</evidence>
<organism evidence="3 4">
    <name type="scientific">Arthrobacter methylotrophus</name>
    <dbReference type="NCBI Taxonomy" id="121291"/>
    <lineage>
        <taxon>Bacteria</taxon>
        <taxon>Bacillati</taxon>
        <taxon>Actinomycetota</taxon>
        <taxon>Actinomycetes</taxon>
        <taxon>Micrococcales</taxon>
        <taxon>Micrococcaceae</taxon>
        <taxon>Arthrobacter</taxon>
    </lineage>
</organism>
<dbReference type="Pfam" id="PF04264">
    <property type="entry name" value="YceI"/>
    <property type="match status" value="1"/>
</dbReference>
<name>A0ABV5URA5_9MICC</name>
<keyword evidence="4" id="KW-1185">Reference proteome</keyword>
<dbReference type="PANTHER" id="PTHR34406:SF1">
    <property type="entry name" value="PROTEIN YCEI"/>
    <property type="match status" value="1"/>
</dbReference>
<comment type="caution">
    <text evidence="3">The sequence shown here is derived from an EMBL/GenBank/DDBJ whole genome shotgun (WGS) entry which is preliminary data.</text>
</comment>
<dbReference type="InterPro" id="IPR007372">
    <property type="entry name" value="Lipid/polyisoprenoid-bd_YceI"/>
</dbReference>
<reference evidence="3 4" key="1">
    <citation type="submission" date="2024-09" db="EMBL/GenBank/DDBJ databases">
        <authorList>
            <person name="Sun Q."/>
            <person name="Mori K."/>
        </authorList>
    </citation>
    <scope>NUCLEOTIDE SEQUENCE [LARGE SCALE GENOMIC DNA]</scope>
    <source>
        <strain evidence="3 4">JCM 13519</strain>
    </source>
</reference>
<dbReference type="SMART" id="SM00867">
    <property type="entry name" value="YceI"/>
    <property type="match status" value="1"/>
</dbReference>
<sequence>MNDRTDGDHSRIVNHVLAPPVGTFELDPVHTFVAFSAQHLVVGRVRGRFEAVQGTIVVADNLTESSVEVSIETASVTTLNPVRDNDVRSENYLDVGRYPTMTYRSTAASESTAGVWRIEGDLALHGVTRPVELTVRFGGAVTDASGNIRIAFHAHASITRRDFGLTFELLKEAGGLLVGKDIAIDIDAEAIRPL</sequence>
<dbReference type="PANTHER" id="PTHR34406">
    <property type="entry name" value="PROTEIN YCEI"/>
    <property type="match status" value="1"/>
</dbReference>
<feature type="domain" description="Lipid/polyisoprenoid-binding YceI-like" evidence="2">
    <location>
        <begin position="23"/>
        <end position="191"/>
    </location>
</feature>
<accession>A0ABV5URA5</accession>
<dbReference type="SUPFAM" id="SSF101874">
    <property type="entry name" value="YceI-like"/>
    <property type="match status" value="1"/>
</dbReference>
<evidence type="ECO:0000256" key="1">
    <source>
        <dbReference type="ARBA" id="ARBA00008812"/>
    </source>
</evidence>
<proteinExistence type="inferred from homology"/>
<gene>
    <name evidence="3" type="ORF">ACFFPI_10105</name>
</gene>
<dbReference type="InterPro" id="IPR036761">
    <property type="entry name" value="TTHA0802/YceI-like_sf"/>
</dbReference>
<protein>
    <submittedName>
        <fullName evidence="3">YceI family protein</fullName>
    </submittedName>
</protein>
<dbReference type="RefSeq" id="WP_345046153.1">
    <property type="nucleotide sequence ID" value="NZ_BAABED010000001.1"/>
</dbReference>
<dbReference type="EMBL" id="JBHMBH010000021">
    <property type="protein sequence ID" value="MFB9714474.1"/>
    <property type="molecule type" value="Genomic_DNA"/>
</dbReference>
<evidence type="ECO:0000313" key="3">
    <source>
        <dbReference type="EMBL" id="MFB9714474.1"/>
    </source>
</evidence>
<dbReference type="Gene3D" id="2.40.128.110">
    <property type="entry name" value="Lipid/polyisoprenoid-binding, YceI-like"/>
    <property type="match status" value="1"/>
</dbReference>
<evidence type="ECO:0000313" key="4">
    <source>
        <dbReference type="Proteomes" id="UP001589536"/>
    </source>
</evidence>